<keyword evidence="2" id="KW-0472">Membrane</keyword>
<feature type="transmembrane region" description="Helical" evidence="2">
    <location>
        <begin position="408"/>
        <end position="431"/>
    </location>
</feature>
<feature type="transmembrane region" description="Helical" evidence="2">
    <location>
        <begin position="115"/>
        <end position="136"/>
    </location>
</feature>
<keyword evidence="1" id="KW-0249">Electron transport</keyword>
<feature type="transmembrane region" description="Helical" evidence="2">
    <location>
        <begin position="240"/>
        <end position="259"/>
    </location>
</feature>
<dbReference type="SUPFAM" id="SSF81442">
    <property type="entry name" value="Cytochrome c oxidase subunit I-like"/>
    <property type="match status" value="1"/>
</dbReference>
<dbReference type="Gene3D" id="1.20.210.10">
    <property type="entry name" value="Cytochrome c oxidase-like, subunit I domain"/>
    <property type="match status" value="1"/>
</dbReference>
<dbReference type="GO" id="GO:0015990">
    <property type="term" value="P:electron transport coupled proton transport"/>
    <property type="evidence" value="ECO:0007669"/>
    <property type="project" value="TreeGrafter"/>
</dbReference>
<sequence length="651" mass="71997">MSAAATTHDHSHGADHAHDHHEPGFIGKYIFSCDHKVIGIQYALSGLLFLLLGFFLMLLMRWSIAFPGQPVPGLQFVEGLPGIGWLFHETIGRWAPGGIVNGELYNMLGAMHGTIMVFLGIVPLGFAGFVNFVMPLQIGTIDMAFPKLNMWSFWLFFVSGVLMLYSFFVGTGPVQTGWTMYSPLASTTTLAVSNVWAHGHTWWLTAMVFNISASLLGSVNVITTIINLRAKGMSWMRMPFFCWAMFVTSFLLLLAFPPLEVAALLQLVDRVFGASFFLPTGLMEGGQHLDISGGGSPLLYQHLFWFLAHPEVYVLILPAFAILSDVIPANTRRPLWGYKSMVYAALTLGFLSFLVWAHHMYLTGMGTMMSTYFQITTVLISVPSVILLTGLMISLWGGSIRFTPQMMFASAFLPMFGIGGLTGLPLAFTFIDLALHDTYYVIGHFHYVVAPGTIFALFAGVYHWYPKITGRKMSDFLGKLHFWPSLLGMNLIFAPMFIQGLGGFHRRWYDGGKYFEQTSSASNWVTELTHNVFGLFGMDVPNNLLGLNVLMSVGAFILALGQVPFILNVFLSIKGGKKTNSDNPWHCTTLEWATPTPPPHGNFTFEPVVVRGPYEYSVPGCNQDYFPQWEIEPGKAAPVPAAPTPAPAAHH</sequence>
<dbReference type="InterPro" id="IPR000883">
    <property type="entry name" value="Cyt_C_Oxase_1"/>
</dbReference>
<name>A0A1T4YSF6_9BACT</name>
<feature type="transmembrane region" description="Helical" evidence="2">
    <location>
        <begin position="341"/>
        <end position="361"/>
    </location>
</feature>
<dbReference type="PANTHER" id="PTHR10422:SF18">
    <property type="entry name" value="CYTOCHROME C OXIDASE SUBUNIT 1"/>
    <property type="match status" value="1"/>
</dbReference>
<evidence type="ECO:0000256" key="1">
    <source>
        <dbReference type="ARBA" id="ARBA00022660"/>
    </source>
</evidence>
<feature type="transmembrane region" description="Helical" evidence="2">
    <location>
        <begin position="373"/>
        <end position="396"/>
    </location>
</feature>
<feature type="domain" description="Cytochrome oxidase subunit I profile" evidence="3">
    <location>
        <begin position="25"/>
        <end position="610"/>
    </location>
</feature>
<dbReference type="PANTHER" id="PTHR10422">
    <property type="entry name" value="CYTOCHROME C OXIDASE SUBUNIT 1"/>
    <property type="match status" value="1"/>
</dbReference>
<keyword evidence="1" id="KW-0679">Respiratory chain</keyword>
<evidence type="ECO:0000313" key="4">
    <source>
        <dbReference type="EMBL" id="SKB04682.1"/>
    </source>
</evidence>
<dbReference type="RefSeq" id="WP_078815242.1">
    <property type="nucleotide sequence ID" value="NZ_FUYE01000017.1"/>
</dbReference>
<dbReference type="Pfam" id="PF00115">
    <property type="entry name" value="COX1"/>
    <property type="match status" value="1"/>
</dbReference>
<dbReference type="InterPro" id="IPR036927">
    <property type="entry name" value="Cyt_c_oxase-like_su1_sf"/>
</dbReference>
<dbReference type="STRING" id="48467.SAMN02745166_04086"/>
<feature type="transmembrane region" description="Helical" evidence="2">
    <location>
        <begin position="148"/>
        <end position="168"/>
    </location>
</feature>
<keyword evidence="5" id="KW-1185">Reference proteome</keyword>
<dbReference type="AlphaFoldDB" id="A0A1T4YSF6"/>
<feature type="transmembrane region" description="Helical" evidence="2">
    <location>
        <begin position="545"/>
        <end position="571"/>
    </location>
</feature>
<feature type="transmembrane region" description="Helical" evidence="2">
    <location>
        <begin position="486"/>
        <end position="505"/>
    </location>
</feature>
<dbReference type="InterPro" id="IPR023616">
    <property type="entry name" value="Cyt_c_oxase-like_su1_dom"/>
</dbReference>
<dbReference type="GO" id="GO:0009060">
    <property type="term" value="P:aerobic respiration"/>
    <property type="evidence" value="ECO:0007669"/>
    <property type="project" value="InterPro"/>
</dbReference>
<organism evidence="4 5">
    <name type="scientific">Prosthecobacter debontii</name>
    <dbReference type="NCBI Taxonomy" id="48467"/>
    <lineage>
        <taxon>Bacteria</taxon>
        <taxon>Pseudomonadati</taxon>
        <taxon>Verrucomicrobiota</taxon>
        <taxon>Verrucomicrobiia</taxon>
        <taxon>Verrucomicrobiales</taxon>
        <taxon>Verrucomicrobiaceae</taxon>
        <taxon>Prosthecobacter</taxon>
    </lineage>
</organism>
<feature type="transmembrane region" description="Helical" evidence="2">
    <location>
        <begin position="42"/>
        <end position="64"/>
    </location>
</feature>
<feature type="transmembrane region" description="Helical" evidence="2">
    <location>
        <begin position="202"/>
        <end position="228"/>
    </location>
</feature>
<evidence type="ECO:0000259" key="3">
    <source>
        <dbReference type="PROSITE" id="PS50855"/>
    </source>
</evidence>
<evidence type="ECO:0000256" key="2">
    <source>
        <dbReference type="SAM" id="Phobius"/>
    </source>
</evidence>
<dbReference type="GO" id="GO:0020037">
    <property type="term" value="F:heme binding"/>
    <property type="evidence" value="ECO:0007669"/>
    <property type="project" value="InterPro"/>
</dbReference>
<keyword evidence="1" id="KW-0813">Transport</keyword>
<gene>
    <name evidence="4" type="ORF">SAMN02745166_04086</name>
</gene>
<dbReference type="Proteomes" id="UP000190774">
    <property type="component" value="Unassembled WGS sequence"/>
</dbReference>
<feature type="transmembrane region" description="Helical" evidence="2">
    <location>
        <begin position="443"/>
        <end position="465"/>
    </location>
</feature>
<keyword evidence="2" id="KW-1133">Transmembrane helix</keyword>
<accession>A0A1T4YSF6</accession>
<reference evidence="5" key="1">
    <citation type="submission" date="2017-02" db="EMBL/GenBank/DDBJ databases">
        <authorList>
            <person name="Varghese N."/>
            <person name="Submissions S."/>
        </authorList>
    </citation>
    <scope>NUCLEOTIDE SEQUENCE [LARGE SCALE GENOMIC DNA]</scope>
    <source>
        <strain evidence="5">ATCC 700200</strain>
    </source>
</reference>
<dbReference type="EMBL" id="FUYE01000017">
    <property type="protein sequence ID" value="SKB04682.1"/>
    <property type="molecule type" value="Genomic_DNA"/>
</dbReference>
<keyword evidence="2" id="KW-0812">Transmembrane</keyword>
<dbReference type="PROSITE" id="PS50855">
    <property type="entry name" value="COX1"/>
    <property type="match status" value="1"/>
</dbReference>
<evidence type="ECO:0000313" key="5">
    <source>
        <dbReference type="Proteomes" id="UP000190774"/>
    </source>
</evidence>
<dbReference type="OrthoDB" id="9759913at2"/>
<dbReference type="GO" id="GO:0004129">
    <property type="term" value="F:cytochrome-c oxidase activity"/>
    <property type="evidence" value="ECO:0007669"/>
    <property type="project" value="InterPro"/>
</dbReference>
<feature type="transmembrane region" description="Helical" evidence="2">
    <location>
        <begin position="312"/>
        <end position="329"/>
    </location>
</feature>
<dbReference type="PRINTS" id="PR01165">
    <property type="entry name" value="CYCOXIDASEI"/>
</dbReference>
<dbReference type="GO" id="GO:0022904">
    <property type="term" value="P:respiratory electron transport chain"/>
    <property type="evidence" value="ECO:0007669"/>
    <property type="project" value="TreeGrafter"/>
</dbReference>
<protein>
    <submittedName>
        <fullName evidence="4">Cytochrome c oxidase subunit 1</fullName>
    </submittedName>
</protein>
<dbReference type="GO" id="GO:0016020">
    <property type="term" value="C:membrane"/>
    <property type="evidence" value="ECO:0007669"/>
    <property type="project" value="InterPro"/>
</dbReference>
<proteinExistence type="predicted"/>